<gene>
    <name evidence="2" type="ORF">APX70_02087</name>
</gene>
<comment type="caution">
    <text evidence="2">The sequence shown here is derived from an EMBL/GenBank/DDBJ whole genome shotgun (WGS) entry which is preliminary data.</text>
</comment>
<keyword evidence="1" id="KW-0472">Membrane</keyword>
<evidence type="ECO:0000313" key="2">
    <source>
        <dbReference type="EMBL" id="RML59821.1"/>
    </source>
</evidence>
<evidence type="ECO:0000256" key="1">
    <source>
        <dbReference type="SAM" id="Phobius"/>
    </source>
</evidence>
<accession>A0A3M2X7T2</accession>
<feature type="transmembrane region" description="Helical" evidence="1">
    <location>
        <begin position="31"/>
        <end position="53"/>
    </location>
</feature>
<feature type="non-terminal residue" evidence="2">
    <location>
        <position position="1"/>
    </location>
</feature>
<feature type="transmembrane region" description="Helical" evidence="1">
    <location>
        <begin position="7"/>
        <end position="25"/>
    </location>
</feature>
<name>A0A3M2X7T2_PSEYM</name>
<keyword evidence="2" id="KW-0645">Protease</keyword>
<reference evidence="2 3" key="1">
    <citation type="submission" date="2018-08" db="EMBL/GenBank/DDBJ databases">
        <title>Recombination of ecologically and evolutionarily significant loci maintains genetic cohesion in the Pseudomonas syringae species complex.</title>
        <authorList>
            <person name="Dillon M."/>
            <person name="Thakur S."/>
            <person name="Almeida R.N.D."/>
            <person name="Weir B.S."/>
            <person name="Guttman D.S."/>
        </authorList>
    </citation>
    <scope>NUCLEOTIDE SEQUENCE [LARGE SCALE GENOMIC DNA]</scope>
    <source>
        <strain evidence="2 3">88_10</strain>
    </source>
</reference>
<protein>
    <submittedName>
        <fullName evidence="2">D-alanyl-D-alanine carboxypeptidase/D-alanyl-D-alanine-endopeptidase</fullName>
    </submittedName>
</protein>
<keyword evidence="2" id="KW-0378">Hydrolase</keyword>
<organism evidence="2 3">
    <name type="scientific">Pseudomonas syringae pv. maculicola</name>
    <dbReference type="NCBI Taxonomy" id="59511"/>
    <lineage>
        <taxon>Bacteria</taxon>
        <taxon>Pseudomonadati</taxon>
        <taxon>Pseudomonadota</taxon>
        <taxon>Gammaproteobacteria</taxon>
        <taxon>Pseudomonadales</taxon>
        <taxon>Pseudomonadaceae</taxon>
        <taxon>Pseudomonas</taxon>
    </lineage>
</organism>
<proteinExistence type="predicted"/>
<keyword evidence="1" id="KW-1133">Transmembrane helix</keyword>
<dbReference type="EMBL" id="RBNL01003028">
    <property type="protein sequence ID" value="RML59821.1"/>
    <property type="molecule type" value="Genomic_DNA"/>
</dbReference>
<dbReference type="AlphaFoldDB" id="A0A3M2X7T2"/>
<evidence type="ECO:0000313" key="3">
    <source>
        <dbReference type="Proteomes" id="UP000282378"/>
    </source>
</evidence>
<dbReference type="Proteomes" id="UP000282378">
    <property type="component" value="Unassembled WGS sequence"/>
</dbReference>
<keyword evidence="1" id="KW-0812">Transmembrane</keyword>
<sequence>KKLPREFIHALFFIPLFAVGFYSMIKSLRPLLLASMLLPLALPSYAAVINTTLPPKVQQALKASKLGDDALLMCR</sequence>
<dbReference type="GO" id="GO:0004180">
    <property type="term" value="F:carboxypeptidase activity"/>
    <property type="evidence" value="ECO:0007669"/>
    <property type="project" value="UniProtKB-KW"/>
</dbReference>
<keyword evidence="2" id="KW-0121">Carboxypeptidase</keyword>